<accession>A0ACB8Q3Q5</accession>
<dbReference type="Proteomes" id="UP000814128">
    <property type="component" value="Unassembled WGS sequence"/>
</dbReference>
<evidence type="ECO:0000313" key="1">
    <source>
        <dbReference type="EMBL" id="KAI0026353.1"/>
    </source>
</evidence>
<organism evidence="1 2">
    <name type="scientific">Vararia minispora EC-137</name>
    <dbReference type="NCBI Taxonomy" id="1314806"/>
    <lineage>
        <taxon>Eukaryota</taxon>
        <taxon>Fungi</taxon>
        <taxon>Dikarya</taxon>
        <taxon>Basidiomycota</taxon>
        <taxon>Agaricomycotina</taxon>
        <taxon>Agaricomycetes</taxon>
        <taxon>Russulales</taxon>
        <taxon>Lachnocladiaceae</taxon>
        <taxon>Vararia</taxon>
    </lineage>
</organism>
<sequence>MRAASSFIAIVIALSHCLRAYSPSPPSSLSTLWKLLGASHSSGLRDAPGLLSSALVAPPPHAKQPGPTRMPRCRVTALVRLPWHLNPSDKDIEMDEKDKDLAEEEKPKNNEEGEGSNEV</sequence>
<reference evidence="1" key="2">
    <citation type="journal article" date="2022" name="New Phytol.">
        <title>Evolutionary transition to the ectomycorrhizal habit in the genomes of a hyperdiverse lineage of mushroom-forming fungi.</title>
        <authorList>
            <person name="Looney B."/>
            <person name="Miyauchi S."/>
            <person name="Morin E."/>
            <person name="Drula E."/>
            <person name="Courty P.E."/>
            <person name="Kohler A."/>
            <person name="Kuo A."/>
            <person name="LaButti K."/>
            <person name="Pangilinan J."/>
            <person name="Lipzen A."/>
            <person name="Riley R."/>
            <person name="Andreopoulos W."/>
            <person name="He G."/>
            <person name="Johnson J."/>
            <person name="Nolan M."/>
            <person name="Tritt A."/>
            <person name="Barry K.W."/>
            <person name="Grigoriev I.V."/>
            <person name="Nagy L.G."/>
            <person name="Hibbett D."/>
            <person name="Henrissat B."/>
            <person name="Matheny P.B."/>
            <person name="Labbe J."/>
            <person name="Martin F.M."/>
        </authorList>
    </citation>
    <scope>NUCLEOTIDE SEQUENCE</scope>
    <source>
        <strain evidence="1">EC-137</strain>
    </source>
</reference>
<gene>
    <name evidence="1" type="ORF">K488DRAFT_92782</name>
</gene>
<comment type="caution">
    <text evidence="1">The sequence shown here is derived from an EMBL/GenBank/DDBJ whole genome shotgun (WGS) entry which is preliminary data.</text>
</comment>
<name>A0ACB8Q3Q5_9AGAM</name>
<protein>
    <submittedName>
        <fullName evidence="1">Uncharacterized protein</fullName>
    </submittedName>
</protein>
<proteinExistence type="predicted"/>
<reference evidence="1" key="1">
    <citation type="submission" date="2021-02" db="EMBL/GenBank/DDBJ databases">
        <authorList>
            <consortium name="DOE Joint Genome Institute"/>
            <person name="Ahrendt S."/>
            <person name="Looney B.P."/>
            <person name="Miyauchi S."/>
            <person name="Morin E."/>
            <person name="Drula E."/>
            <person name="Courty P.E."/>
            <person name="Chicoki N."/>
            <person name="Fauchery L."/>
            <person name="Kohler A."/>
            <person name="Kuo A."/>
            <person name="Labutti K."/>
            <person name="Pangilinan J."/>
            <person name="Lipzen A."/>
            <person name="Riley R."/>
            <person name="Andreopoulos W."/>
            <person name="He G."/>
            <person name="Johnson J."/>
            <person name="Barry K.W."/>
            <person name="Grigoriev I.V."/>
            <person name="Nagy L."/>
            <person name="Hibbett D."/>
            <person name="Henrissat B."/>
            <person name="Matheny P.B."/>
            <person name="Labbe J."/>
            <person name="Martin F."/>
        </authorList>
    </citation>
    <scope>NUCLEOTIDE SEQUENCE</scope>
    <source>
        <strain evidence="1">EC-137</strain>
    </source>
</reference>
<evidence type="ECO:0000313" key="2">
    <source>
        <dbReference type="Proteomes" id="UP000814128"/>
    </source>
</evidence>
<dbReference type="EMBL" id="MU274757">
    <property type="protein sequence ID" value="KAI0026353.1"/>
    <property type="molecule type" value="Genomic_DNA"/>
</dbReference>
<keyword evidence="2" id="KW-1185">Reference proteome</keyword>